<dbReference type="Proteomes" id="UP000661894">
    <property type="component" value="Unassembled WGS sequence"/>
</dbReference>
<keyword evidence="7" id="KW-0418">Kinase</keyword>
<evidence type="ECO:0000256" key="2">
    <source>
        <dbReference type="ARBA" id="ARBA00004236"/>
    </source>
</evidence>
<comment type="catalytic activity">
    <reaction evidence="1">
        <text>ATP + protein L-histidine = ADP + protein N-phospho-L-histidine.</text>
        <dbReference type="EC" id="2.7.13.3"/>
    </reaction>
</comment>
<evidence type="ECO:0000259" key="12">
    <source>
        <dbReference type="PROSITE" id="PS50109"/>
    </source>
</evidence>
<evidence type="ECO:0000256" key="3">
    <source>
        <dbReference type="ARBA" id="ARBA00012438"/>
    </source>
</evidence>
<dbReference type="InterPro" id="IPR005467">
    <property type="entry name" value="His_kinase_dom"/>
</dbReference>
<keyword evidence="5" id="KW-0808">Transferase</keyword>
<dbReference type="InterPro" id="IPR007891">
    <property type="entry name" value="CHASE3"/>
</dbReference>
<dbReference type="SMART" id="SM00388">
    <property type="entry name" value="HisKA"/>
    <property type="match status" value="1"/>
</dbReference>
<dbReference type="PROSITE" id="PS50109">
    <property type="entry name" value="HIS_KIN"/>
    <property type="match status" value="1"/>
</dbReference>
<dbReference type="PANTHER" id="PTHR43304:SF1">
    <property type="entry name" value="PAC DOMAIN-CONTAINING PROTEIN"/>
    <property type="match status" value="1"/>
</dbReference>
<evidence type="ECO:0000256" key="4">
    <source>
        <dbReference type="ARBA" id="ARBA00022553"/>
    </source>
</evidence>
<evidence type="ECO:0000256" key="5">
    <source>
        <dbReference type="ARBA" id="ARBA00022679"/>
    </source>
</evidence>
<evidence type="ECO:0000313" key="14">
    <source>
        <dbReference type="EMBL" id="MBD8060841.1"/>
    </source>
</evidence>
<dbReference type="InterPro" id="IPR003594">
    <property type="entry name" value="HATPase_dom"/>
</dbReference>
<dbReference type="Gene3D" id="3.30.565.10">
    <property type="entry name" value="Histidine kinase-like ATPase, C-terminal domain"/>
    <property type="match status" value="1"/>
</dbReference>
<keyword evidence="8 11" id="KW-1133">Transmembrane helix</keyword>
<feature type="domain" description="HAMP" evidence="13">
    <location>
        <begin position="184"/>
        <end position="236"/>
    </location>
</feature>
<dbReference type="SMART" id="SM00387">
    <property type="entry name" value="HATPase_c"/>
    <property type="match status" value="1"/>
</dbReference>
<gene>
    <name evidence="14" type="ORF">H9624_00705</name>
</gene>
<dbReference type="SUPFAM" id="SSF55874">
    <property type="entry name" value="ATPase domain of HSP90 chaperone/DNA topoisomerase II/histidine kinase"/>
    <property type="match status" value="1"/>
</dbReference>
<evidence type="ECO:0000256" key="9">
    <source>
        <dbReference type="ARBA" id="ARBA00023012"/>
    </source>
</evidence>
<reference evidence="14 15" key="1">
    <citation type="submission" date="2020-08" db="EMBL/GenBank/DDBJ databases">
        <title>A Genomic Blueprint of the Chicken Gut Microbiome.</title>
        <authorList>
            <person name="Gilroy R."/>
            <person name="Ravi A."/>
            <person name="Getino M."/>
            <person name="Pursley I."/>
            <person name="Horton D.L."/>
            <person name="Alikhan N.-F."/>
            <person name="Baker D."/>
            <person name="Gharbi K."/>
            <person name="Hall N."/>
            <person name="Watson M."/>
            <person name="Adriaenssens E.M."/>
            <person name="Foster-Nyarko E."/>
            <person name="Jarju S."/>
            <person name="Secka A."/>
            <person name="Antonio M."/>
            <person name="Oren A."/>
            <person name="Chaudhuri R."/>
            <person name="La Ragione R.M."/>
            <person name="Hildebrand F."/>
            <person name="Pallen M.J."/>
        </authorList>
    </citation>
    <scope>NUCLEOTIDE SEQUENCE [LARGE SCALE GENOMIC DNA]</scope>
    <source>
        <strain evidence="14 15">Sa1BUA1</strain>
    </source>
</reference>
<dbReference type="InterPro" id="IPR052162">
    <property type="entry name" value="Sensor_kinase/Photoreceptor"/>
</dbReference>
<keyword evidence="4" id="KW-0597">Phosphoprotein</keyword>
<evidence type="ECO:0000313" key="15">
    <source>
        <dbReference type="Proteomes" id="UP000661894"/>
    </source>
</evidence>
<keyword evidence="15" id="KW-1185">Reference proteome</keyword>
<dbReference type="InterPro" id="IPR003661">
    <property type="entry name" value="HisK_dim/P_dom"/>
</dbReference>
<dbReference type="Pfam" id="PF00512">
    <property type="entry name" value="HisKA"/>
    <property type="match status" value="1"/>
</dbReference>
<dbReference type="SUPFAM" id="SSF47384">
    <property type="entry name" value="Homodimeric domain of signal transducing histidine kinase"/>
    <property type="match status" value="1"/>
</dbReference>
<dbReference type="PRINTS" id="PR00344">
    <property type="entry name" value="BCTRLSENSOR"/>
</dbReference>
<feature type="domain" description="Histidine kinase" evidence="12">
    <location>
        <begin position="258"/>
        <end position="473"/>
    </location>
</feature>
<dbReference type="EMBL" id="JACSPO010000001">
    <property type="protein sequence ID" value="MBD8060841.1"/>
    <property type="molecule type" value="Genomic_DNA"/>
</dbReference>
<dbReference type="CDD" id="cd00082">
    <property type="entry name" value="HisKA"/>
    <property type="match status" value="1"/>
</dbReference>
<evidence type="ECO:0000256" key="6">
    <source>
        <dbReference type="ARBA" id="ARBA00022692"/>
    </source>
</evidence>
<evidence type="ECO:0000256" key="11">
    <source>
        <dbReference type="SAM" id="Phobius"/>
    </source>
</evidence>
<dbReference type="EC" id="2.7.13.3" evidence="3"/>
<name>A0ABR8YYP6_9MICO</name>
<evidence type="ECO:0000256" key="10">
    <source>
        <dbReference type="SAM" id="MobiDB-lite"/>
    </source>
</evidence>
<dbReference type="InterPro" id="IPR004358">
    <property type="entry name" value="Sig_transdc_His_kin-like_C"/>
</dbReference>
<dbReference type="SUPFAM" id="SSF158472">
    <property type="entry name" value="HAMP domain-like"/>
    <property type="match status" value="1"/>
</dbReference>
<organism evidence="14 15">
    <name type="scientific">Oceanitalea stevensii</name>
    <dbReference type="NCBI Taxonomy" id="2763072"/>
    <lineage>
        <taxon>Bacteria</taxon>
        <taxon>Bacillati</taxon>
        <taxon>Actinomycetota</taxon>
        <taxon>Actinomycetes</taxon>
        <taxon>Micrococcales</taxon>
        <taxon>Bogoriellaceae</taxon>
        <taxon>Georgenia</taxon>
    </lineage>
</organism>
<dbReference type="Pfam" id="PF02518">
    <property type="entry name" value="HATPase_c"/>
    <property type="match status" value="1"/>
</dbReference>
<dbReference type="Pfam" id="PF00672">
    <property type="entry name" value="HAMP"/>
    <property type="match status" value="1"/>
</dbReference>
<proteinExistence type="predicted"/>
<dbReference type="PROSITE" id="PS50885">
    <property type="entry name" value="HAMP"/>
    <property type="match status" value="1"/>
</dbReference>
<dbReference type="Pfam" id="PF05227">
    <property type="entry name" value="CHASE3"/>
    <property type="match status" value="1"/>
</dbReference>
<accession>A0ABR8YYP6</accession>
<dbReference type="InterPro" id="IPR003660">
    <property type="entry name" value="HAMP_dom"/>
</dbReference>
<dbReference type="InterPro" id="IPR036890">
    <property type="entry name" value="HATPase_C_sf"/>
</dbReference>
<feature type="region of interest" description="Disordered" evidence="10">
    <location>
        <begin position="476"/>
        <end position="508"/>
    </location>
</feature>
<dbReference type="PANTHER" id="PTHR43304">
    <property type="entry name" value="PHYTOCHROME-LIKE PROTEIN CPH1"/>
    <property type="match status" value="1"/>
</dbReference>
<keyword evidence="11" id="KW-0472">Membrane</keyword>
<protein>
    <recommendedName>
        <fullName evidence="3">histidine kinase</fullName>
        <ecNumber evidence="3">2.7.13.3</ecNumber>
    </recommendedName>
</protein>
<evidence type="ECO:0000256" key="8">
    <source>
        <dbReference type="ARBA" id="ARBA00022989"/>
    </source>
</evidence>
<dbReference type="SMART" id="SM00304">
    <property type="entry name" value="HAMP"/>
    <property type="match status" value="1"/>
</dbReference>
<feature type="transmembrane region" description="Helical" evidence="11">
    <location>
        <begin position="159"/>
        <end position="182"/>
    </location>
</feature>
<evidence type="ECO:0000256" key="1">
    <source>
        <dbReference type="ARBA" id="ARBA00000085"/>
    </source>
</evidence>
<evidence type="ECO:0000256" key="7">
    <source>
        <dbReference type="ARBA" id="ARBA00022777"/>
    </source>
</evidence>
<keyword evidence="6 11" id="KW-0812">Transmembrane</keyword>
<keyword evidence="9" id="KW-0902">Two-component regulatory system</keyword>
<dbReference type="InterPro" id="IPR036097">
    <property type="entry name" value="HisK_dim/P_sf"/>
</dbReference>
<evidence type="ECO:0000259" key="13">
    <source>
        <dbReference type="PROSITE" id="PS50885"/>
    </source>
</evidence>
<comment type="caution">
    <text evidence="14">The sequence shown here is derived from an EMBL/GenBank/DDBJ whole genome shotgun (WGS) entry which is preliminary data.</text>
</comment>
<comment type="subcellular location">
    <subcellularLocation>
        <location evidence="2">Cell membrane</location>
    </subcellularLocation>
</comment>
<sequence length="508" mass="55959">MVAVAAFSQLSRYQDEVTGVVFNAVVELEELQADLIDAEAAVRAYALSNDEVLLEPYTDLAYGRPDRVRAGLVEILPRVPELDGHFDTLAAATDDWRAGYAKPLIDATRSPDVEVELGEWQEPGAELFGDVRESLRAALDDLIDYRSEGAAAMASWQRVLLGSVMALAVLGLVTGVLLWRYLRRWVTDPLDDLAEASRAVAEGELERPVAVSGPDEIVALAHDVDLMRRHLVAQIATTERARVELEASNRDLEQFAYVASHDLQEPLRKVASFTQLLERRYGDQLDERGHQYIAFASDGARRMQRLIQDLLAFSRLGRGDAEPTQVDVGDCLTEALDNLSELLEETGAQVTSDPLPEVLGHAGLLTQLMQNLVGNAVKFRRPDETPRVHIGVQRVGSEWLFRCSDNGIGIEPRHAERVFAIFQRLHAKDAYSGTGIGLAMCKRIVEHHGGRIWVEHQDPSKGTTVRWTVPTSAHRGLSTVEPRTGTGEERAIMSPGAAGGPQTSEVDR</sequence>
<dbReference type="CDD" id="cd06225">
    <property type="entry name" value="HAMP"/>
    <property type="match status" value="1"/>
</dbReference>
<dbReference type="Gene3D" id="6.10.340.10">
    <property type="match status" value="1"/>
</dbReference>
<dbReference type="Gene3D" id="1.10.287.130">
    <property type="match status" value="1"/>
</dbReference>